<dbReference type="PANTHER" id="PTHR35317">
    <property type="entry name" value="OS04G0629600 PROTEIN"/>
    <property type="match status" value="1"/>
</dbReference>
<evidence type="ECO:0000313" key="5">
    <source>
        <dbReference type="Proteomes" id="UP000187406"/>
    </source>
</evidence>
<gene>
    <name evidence="4" type="ORF">CFOL_v3_05291</name>
</gene>
<accession>A0A1Q3B1I6</accession>
<dbReference type="EMBL" id="BDDD01000223">
    <property type="protein sequence ID" value="GAV61765.1"/>
    <property type="molecule type" value="Genomic_DNA"/>
</dbReference>
<dbReference type="InterPro" id="IPR036875">
    <property type="entry name" value="Znf_CCHC_sf"/>
</dbReference>
<sequence>MKFLYKSQELWSLVENGLVEPEDQSALTQAQLTELKDDKKKDKKALFFIFQAVDEVIFERIFSANSAKESWDTLYAAYKGEDKIKLVRLQTLRCEFDSLKMKDSESVEEFFNRVIALVNQMKVNGEMMENQKIVEKILRSLTQKFEYIVVAIEESKDLSSLSLESFLGSLQSLELRMNQFDAPPLEHAFQSQVLSHGGSFRGRGRGRHSTRGRGRGKKQERRKDYEGEQGGFSTNRNESSSSRGRGRVRGRGQGRSLSQVQCYNCHNYGHTSRFCKKNIADGNKESNFMHKKDEDKDEGTVFLTCETKEDVMNEVWYLDSGCSNHMTGNKKCLLLWMILSKVK</sequence>
<dbReference type="GO" id="GO:0003676">
    <property type="term" value="F:nucleic acid binding"/>
    <property type="evidence" value="ECO:0007669"/>
    <property type="project" value="InterPro"/>
</dbReference>
<keyword evidence="1" id="KW-0862">Zinc</keyword>
<evidence type="ECO:0000259" key="3">
    <source>
        <dbReference type="PROSITE" id="PS50158"/>
    </source>
</evidence>
<evidence type="ECO:0000256" key="1">
    <source>
        <dbReference type="PROSITE-ProRule" id="PRU00047"/>
    </source>
</evidence>
<dbReference type="InParanoid" id="A0A1Q3B1I6"/>
<dbReference type="AlphaFoldDB" id="A0A1Q3B1I6"/>
<dbReference type="PANTHER" id="PTHR35317:SF28">
    <property type="entry name" value="ZINC FINGER, CCHC-TYPE, RIBONUCLEASE H-LIKE DOMAIN, GAG-PRE-INTEGRASE DOMAIN PROTEIN-RELATED"/>
    <property type="match status" value="1"/>
</dbReference>
<reference evidence="5" key="1">
    <citation type="submission" date="2016-04" db="EMBL/GenBank/DDBJ databases">
        <title>Cephalotus genome sequencing.</title>
        <authorList>
            <person name="Fukushima K."/>
            <person name="Hasebe M."/>
            <person name="Fang X."/>
        </authorList>
    </citation>
    <scope>NUCLEOTIDE SEQUENCE [LARGE SCALE GENOMIC DNA]</scope>
    <source>
        <strain evidence="5">cv. St1</strain>
    </source>
</reference>
<dbReference type="PROSITE" id="PS50158">
    <property type="entry name" value="ZF_CCHC"/>
    <property type="match status" value="1"/>
</dbReference>
<dbReference type="GO" id="GO:0008270">
    <property type="term" value="F:zinc ion binding"/>
    <property type="evidence" value="ECO:0007669"/>
    <property type="project" value="UniProtKB-KW"/>
</dbReference>
<dbReference type="SUPFAM" id="SSF57756">
    <property type="entry name" value="Retrovirus zinc finger-like domains"/>
    <property type="match status" value="1"/>
</dbReference>
<evidence type="ECO:0000256" key="2">
    <source>
        <dbReference type="SAM" id="MobiDB-lite"/>
    </source>
</evidence>
<keyword evidence="1" id="KW-0479">Metal-binding</keyword>
<feature type="region of interest" description="Disordered" evidence="2">
    <location>
        <begin position="194"/>
        <end position="255"/>
    </location>
</feature>
<evidence type="ECO:0000313" key="4">
    <source>
        <dbReference type="EMBL" id="GAV61765.1"/>
    </source>
</evidence>
<keyword evidence="1" id="KW-0863">Zinc-finger</keyword>
<keyword evidence="5" id="KW-1185">Reference proteome</keyword>
<dbReference type="InterPro" id="IPR001878">
    <property type="entry name" value="Znf_CCHC"/>
</dbReference>
<dbReference type="Proteomes" id="UP000187406">
    <property type="component" value="Unassembled WGS sequence"/>
</dbReference>
<feature type="domain" description="CCHC-type" evidence="3">
    <location>
        <begin position="262"/>
        <end position="277"/>
    </location>
</feature>
<dbReference type="Pfam" id="PF14223">
    <property type="entry name" value="Retrotran_gag_2"/>
    <property type="match status" value="1"/>
</dbReference>
<comment type="caution">
    <text evidence="4">The sequence shown here is derived from an EMBL/GenBank/DDBJ whole genome shotgun (WGS) entry which is preliminary data.</text>
</comment>
<dbReference type="Gene3D" id="4.10.60.10">
    <property type="entry name" value="Zinc finger, CCHC-type"/>
    <property type="match status" value="1"/>
</dbReference>
<protein>
    <submittedName>
        <fullName evidence="4">UBN2 domain-containing protein</fullName>
    </submittedName>
</protein>
<proteinExistence type="predicted"/>
<organism evidence="4 5">
    <name type="scientific">Cephalotus follicularis</name>
    <name type="common">Albany pitcher plant</name>
    <dbReference type="NCBI Taxonomy" id="3775"/>
    <lineage>
        <taxon>Eukaryota</taxon>
        <taxon>Viridiplantae</taxon>
        <taxon>Streptophyta</taxon>
        <taxon>Embryophyta</taxon>
        <taxon>Tracheophyta</taxon>
        <taxon>Spermatophyta</taxon>
        <taxon>Magnoliopsida</taxon>
        <taxon>eudicotyledons</taxon>
        <taxon>Gunneridae</taxon>
        <taxon>Pentapetalae</taxon>
        <taxon>rosids</taxon>
        <taxon>fabids</taxon>
        <taxon>Oxalidales</taxon>
        <taxon>Cephalotaceae</taxon>
        <taxon>Cephalotus</taxon>
    </lineage>
</organism>
<dbReference type="OrthoDB" id="97058at2759"/>
<name>A0A1Q3B1I6_CEPFO</name>
<feature type="compositionally biased region" description="Basic residues" evidence="2">
    <location>
        <begin position="202"/>
        <end position="220"/>
    </location>
</feature>